<dbReference type="Pfam" id="PF01609">
    <property type="entry name" value="DDE_Tnp_1"/>
    <property type="match status" value="1"/>
</dbReference>
<dbReference type="PANTHER" id="PTHR30007:SF0">
    <property type="entry name" value="TRANSPOSASE"/>
    <property type="match status" value="1"/>
</dbReference>
<comment type="caution">
    <text evidence="3">The sequence shown here is derived from an EMBL/GenBank/DDBJ whole genome shotgun (WGS) entry which is preliminary data.</text>
</comment>
<reference evidence="3 4" key="1">
    <citation type="submission" date="2024-11" db="EMBL/GenBank/DDBJ databases">
        <authorList>
            <person name="Heng Y.C."/>
            <person name="Lim A.C.H."/>
            <person name="Lee J.K.Y."/>
            <person name="Kittelmann S."/>
        </authorList>
    </citation>
    <scope>NUCLEOTIDE SEQUENCE [LARGE SCALE GENOMIC DNA]</scope>
    <source>
        <strain evidence="3 4">WILCCON 0269</strain>
    </source>
</reference>
<name>A0ABW8SF27_9CLOT</name>
<dbReference type="Proteomes" id="UP001623660">
    <property type="component" value="Unassembled WGS sequence"/>
</dbReference>
<protein>
    <submittedName>
        <fullName evidence="3">IS5 family transposase</fullName>
    </submittedName>
</protein>
<dbReference type="PANTHER" id="PTHR30007">
    <property type="entry name" value="PHP DOMAIN PROTEIN"/>
    <property type="match status" value="1"/>
</dbReference>
<feature type="domain" description="Transposase IS4-like" evidence="1">
    <location>
        <begin position="104"/>
        <end position="262"/>
    </location>
</feature>
<evidence type="ECO:0000259" key="2">
    <source>
        <dbReference type="Pfam" id="PF13340"/>
    </source>
</evidence>
<keyword evidence="4" id="KW-1185">Reference proteome</keyword>
<dbReference type="NCBIfam" id="NF033580">
    <property type="entry name" value="transpos_IS5_3"/>
    <property type="match status" value="1"/>
</dbReference>
<proteinExistence type="predicted"/>
<accession>A0ABW8SF27</accession>
<gene>
    <name evidence="3" type="ORF">ACJDU8_01790</name>
</gene>
<evidence type="ECO:0000259" key="1">
    <source>
        <dbReference type="Pfam" id="PF01609"/>
    </source>
</evidence>
<organism evidence="3 4">
    <name type="scientific">Candidatus Clostridium eludens</name>
    <dbReference type="NCBI Taxonomy" id="3381663"/>
    <lineage>
        <taxon>Bacteria</taxon>
        <taxon>Bacillati</taxon>
        <taxon>Bacillota</taxon>
        <taxon>Clostridia</taxon>
        <taxon>Eubacteriales</taxon>
        <taxon>Clostridiaceae</taxon>
        <taxon>Clostridium</taxon>
    </lineage>
</organism>
<dbReference type="Pfam" id="PF13340">
    <property type="entry name" value="DUF4096"/>
    <property type="match status" value="1"/>
</dbReference>
<evidence type="ECO:0000313" key="3">
    <source>
        <dbReference type="EMBL" id="MFL0194312.1"/>
    </source>
</evidence>
<dbReference type="InterPro" id="IPR002559">
    <property type="entry name" value="Transposase_11"/>
</dbReference>
<sequence length="272" mass="31492">MTDEFWEEVKDLIPKKQREPNEEYKRAAGAGRKPMESRKILEAIFYVLRTGIQWKALPKEKFGASSSIHRYFMAWCKAGVFENMWELSLERYNEMQEIDWEWLSIDGSMNKAPLAKESVGANPTERGKKNGIKKHILVDGRGVPLSVVVTGANRHDVSQLKEVLNSIVIERPEPTAKNPQNLCADNGYTGEPTLEIIVLRGYIPHVVSRRQEKKNMENNPDYKARRWLVEVTHSWMNRFRKLLVRFEKKDISHLGLINFACAFIAVRKIQII</sequence>
<evidence type="ECO:0000313" key="4">
    <source>
        <dbReference type="Proteomes" id="UP001623660"/>
    </source>
</evidence>
<dbReference type="RefSeq" id="WP_406790575.1">
    <property type="nucleotide sequence ID" value="NZ_JBJHZX010000002.1"/>
</dbReference>
<feature type="domain" description="Insertion element IS402-like" evidence="2">
    <location>
        <begin position="1"/>
        <end position="85"/>
    </location>
</feature>
<dbReference type="InterPro" id="IPR025161">
    <property type="entry name" value="IS402-like_dom"/>
</dbReference>
<dbReference type="EMBL" id="JBJHZX010000002">
    <property type="protein sequence ID" value="MFL0194312.1"/>
    <property type="molecule type" value="Genomic_DNA"/>
</dbReference>